<keyword evidence="2 6" id="KW-0812">Transmembrane</keyword>
<feature type="transmembrane region" description="Helical" evidence="6">
    <location>
        <begin position="514"/>
        <end position="534"/>
    </location>
</feature>
<dbReference type="AlphaFoldDB" id="A0A919RQL4"/>
<feature type="transmembrane region" description="Helical" evidence="6">
    <location>
        <begin position="458"/>
        <end position="483"/>
    </location>
</feature>
<evidence type="ECO:0000256" key="4">
    <source>
        <dbReference type="ARBA" id="ARBA00023136"/>
    </source>
</evidence>
<feature type="transmembrane region" description="Helical" evidence="6">
    <location>
        <begin position="125"/>
        <end position="143"/>
    </location>
</feature>
<feature type="transmembrane region" description="Helical" evidence="6">
    <location>
        <begin position="340"/>
        <end position="369"/>
    </location>
</feature>
<evidence type="ECO:0000256" key="1">
    <source>
        <dbReference type="ARBA" id="ARBA00004141"/>
    </source>
</evidence>
<sequence>MSRKLVTMTVTSYATTPRPRDTKPLPVVSTSEPRPDHDLDGGKGQEDVPPTNPTDPSSKEPRKRRKPRISLWIAFIVLAVLAAVPVGLFQLLPGPEEGLPNAGRITLVVFICAVLAFLSGRIDDTFVGLAAAVTLVLVGVLDSTELFRSLGGETIWLLIAAFVMAAGLSATGLPARFAVLLISKATTVRQLAHLITGALLMTALAVPATSGRAALALPVFVSLAHALSPRKRVVRMLAVLFPTVILLSAVATLIGAGAHLITSEVLIATTGHGIGFAQWLLLGLPFAVVSSHFAAELVLWLMTKHRDRRTPVRVDRDELARVIDAPVVGPMTSAQRRAGLLLLVVVALWCTESLHGVAPAMVALLGAVAMTTPWLGTIQMGKAMSTVPWSLLLFMATTAVLGTSLTSSGAADWLARTLFDGTALLQPAQFLAIVVVVSTLAHLVLQSRSARSSVLVPLLVPLAAAFGLSPASVAFASTAAAGFCHTLPSSAKPVAMFAAVEDVTTYRRSDLLKLSLFLAPLTAALVLGFALYVWPLLGLPLH</sequence>
<dbReference type="PANTHER" id="PTHR43652:SF2">
    <property type="entry name" value="BASIC AMINO ACID ANTIPORTER YFCC-RELATED"/>
    <property type="match status" value="1"/>
</dbReference>
<reference evidence="7" key="1">
    <citation type="submission" date="2021-01" db="EMBL/GenBank/DDBJ databases">
        <title>Whole genome shotgun sequence of Sinosporangium siamense NBRC 109515.</title>
        <authorList>
            <person name="Komaki H."/>
            <person name="Tamura T."/>
        </authorList>
    </citation>
    <scope>NUCLEOTIDE SEQUENCE</scope>
    <source>
        <strain evidence="7">NBRC 109515</strain>
    </source>
</reference>
<feature type="compositionally biased region" description="Basic and acidic residues" evidence="5">
    <location>
        <begin position="33"/>
        <end position="46"/>
    </location>
</feature>
<accession>A0A919RQL4</accession>
<proteinExistence type="predicted"/>
<feature type="transmembrane region" description="Helical" evidence="6">
    <location>
        <begin position="389"/>
        <end position="415"/>
    </location>
</feature>
<protein>
    <submittedName>
        <fullName evidence="7">Transporter</fullName>
    </submittedName>
</protein>
<evidence type="ECO:0000256" key="5">
    <source>
        <dbReference type="SAM" id="MobiDB-lite"/>
    </source>
</evidence>
<comment type="subcellular location">
    <subcellularLocation>
        <location evidence="1">Membrane</location>
        <topology evidence="1">Multi-pass membrane protein</topology>
    </subcellularLocation>
</comment>
<feature type="region of interest" description="Disordered" evidence="5">
    <location>
        <begin position="1"/>
        <end position="63"/>
    </location>
</feature>
<dbReference type="InterPro" id="IPR051679">
    <property type="entry name" value="DASS-Related_Transporters"/>
</dbReference>
<dbReference type="InterPro" id="IPR001898">
    <property type="entry name" value="SLC13A/DASS"/>
</dbReference>
<name>A0A919RQL4_9ACTN</name>
<evidence type="ECO:0000313" key="7">
    <source>
        <dbReference type="EMBL" id="GII96884.1"/>
    </source>
</evidence>
<evidence type="ECO:0000256" key="6">
    <source>
        <dbReference type="SAM" id="Phobius"/>
    </source>
</evidence>
<feature type="transmembrane region" description="Helical" evidence="6">
    <location>
        <begin position="276"/>
        <end position="301"/>
    </location>
</feature>
<feature type="transmembrane region" description="Helical" evidence="6">
    <location>
        <begin position="427"/>
        <end position="446"/>
    </location>
</feature>
<feature type="transmembrane region" description="Helical" evidence="6">
    <location>
        <begin position="69"/>
        <end position="89"/>
    </location>
</feature>
<feature type="transmembrane region" description="Helical" evidence="6">
    <location>
        <begin position="101"/>
        <end position="118"/>
    </location>
</feature>
<gene>
    <name evidence="7" type="ORF">Ssi02_71150</name>
</gene>
<keyword evidence="8" id="KW-1185">Reference proteome</keyword>
<comment type="caution">
    <text evidence="7">The sequence shown here is derived from an EMBL/GenBank/DDBJ whole genome shotgun (WGS) entry which is preliminary data.</text>
</comment>
<dbReference type="GO" id="GO:0022857">
    <property type="term" value="F:transmembrane transporter activity"/>
    <property type="evidence" value="ECO:0007669"/>
    <property type="project" value="InterPro"/>
</dbReference>
<evidence type="ECO:0000256" key="2">
    <source>
        <dbReference type="ARBA" id="ARBA00022692"/>
    </source>
</evidence>
<dbReference type="Proteomes" id="UP000606172">
    <property type="component" value="Unassembled WGS sequence"/>
</dbReference>
<dbReference type="EMBL" id="BOOW01000051">
    <property type="protein sequence ID" value="GII96884.1"/>
    <property type="molecule type" value="Genomic_DNA"/>
</dbReference>
<evidence type="ECO:0000313" key="8">
    <source>
        <dbReference type="Proteomes" id="UP000606172"/>
    </source>
</evidence>
<keyword evidence="3 6" id="KW-1133">Transmembrane helix</keyword>
<feature type="transmembrane region" description="Helical" evidence="6">
    <location>
        <begin position="155"/>
        <end position="179"/>
    </location>
</feature>
<keyword evidence="4 6" id="KW-0472">Membrane</keyword>
<feature type="transmembrane region" description="Helical" evidence="6">
    <location>
        <begin position="236"/>
        <end position="256"/>
    </location>
</feature>
<dbReference type="PANTHER" id="PTHR43652">
    <property type="entry name" value="BASIC AMINO ACID ANTIPORTER YFCC-RELATED"/>
    <property type="match status" value="1"/>
</dbReference>
<evidence type="ECO:0000256" key="3">
    <source>
        <dbReference type="ARBA" id="ARBA00022989"/>
    </source>
</evidence>
<dbReference type="Pfam" id="PF00939">
    <property type="entry name" value="Na_sulph_symp"/>
    <property type="match status" value="1"/>
</dbReference>
<dbReference type="GO" id="GO:0005886">
    <property type="term" value="C:plasma membrane"/>
    <property type="evidence" value="ECO:0007669"/>
    <property type="project" value="TreeGrafter"/>
</dbReference>
<organism evidence="7 8">
    <name type="scientific">Sinosporangium siamense</name>
    <dbReference type="NCBI Taxonomy" id="1367973"/>
    <lineage>
        <taxon>Bacteria</taxon>
        <taxon>Bacillati</taxon>
        <taxon>Actinomycetota</taxon>
        <taxon>Actinomycetes</taxon>
        <taxon>Streptosporangiales</taxon>
        <taxon>Streptosporangiaceae</taxon>
        <taxon>Sinosporangium</taxon>
    </lineage>
</organism>